<evidence type="ECO:0000256" key="1">
    <source>
        <dbReference type="SAM" id="MobiDB-lite"/>
    </source>
</evidence>
<feature type="region of interest" description="Disordered" evidence="1">
    <location>
        <begin position="1"/>
        <end position="35"/>
    </location>
</feature>
<proteinExistence type="predicted"/>
<evidence type="ECO:0000313" key="3">
    <source>
        <dbReference type="WBParaSite" id="ACRNAN_scaffold3037.g27326.t1"/>
    </source>
</evidence>
<organism evidence="2 3">
    <name type="scientific">Acrobeloides nanus</name>
    <dbReference type="NCBI Taxonomy" id="290746"/>
    <lineage>
        <taxon>Eukaryota</taxon>
        <taxon>Metazoa</taxon>
        <taxon>Ecdysozoa</taxon>
        <taxon>Nematoda</taxon>
        <taxon>Chromadorea</taxon>
        <taxon>Rhabditida</taxon>
        <taxon>Tylenchina</taxon>
        <taxon>Cephalobomorpha</taxon>
        <taxon>Cephaloboidea</taxon>
        <taxon>Cephalobidae</taxon>
        <taxon>Acrobeloides</taxon>
    </lineage>
</organism>
<dbReference type="AlphaFoldDB" id="A0A914DNR0"/>
<dbReference type="WBParaSite" id="ACRNAN_scaffold3037.g27326.t1">
    <property type="protein sequence ID" value="ACRNAN_scaffold3037.g27326.t1"/>
    <property type="gene ID" value="ACRNAN_scaffold3037.g27326"/>
</dbReference>
<evidence type="ECO:0000313" key="2">
    <source>
        <dbReference type="Proteomes" id="UP000887540"/>
    </source>
</evidence>
<feature type="compositionally biased region" description="Basic and acidic residues" evidence="1">
    <location>
        <begin position="1"/>
        <end position="13"/>
    </location>
</feature>
<protein>
    <submittedName>
        <fullName evidence="3">BZIP domain-containing protein</fullName>
    </submittedName>
</protein>
<reference evidence="3" key="1">
    <citation type="submission" date="2022-11" db="UniProtKB">
        <authorList>
            <consortium name="WormBaseParasite"/>
        </authorList>
    </citation>
    <scope>IDENTIFICATION</scope>
</reference>
<keyword evidence="2" id="KW-1185">Reference proteome</keyword>
<accession>A0A914DNR0</accession>
<name>A0A914DNR0_9BILA</name>
<sequence>MARAKKNDNVDKKMKIKRQKNAISASNSRAQKREEYEAAKNAVKLQKDLHDETIEVANEILSEGRDQIGKEGLQPPMVTSLFNIVQELF</sequence>
<dbReference type="Proteomes" id="UP000887540">
    <property type="component" value="Unplaced"/>
</dbReference>